<gene>
    <name evidence="1" type="ORF">BOTCAL_0522g00020</name>
</gene>
<dbReference type="AlphaFoldDB" id="A0A4Y8CKR0"/>
<keyword evidence="2" id="KW-1185">Reference proteome</keyword>
<dbReference type="EMBL" id="PHWZ01000521">
    <property type="protein sequence ID" value="TEY37385.1"/>
    <property type="molecule type" value="Genomic_DNA"/>
</dbReference>
<evidence type="ECO:0000313" key="1">
    <source>
        <dbReference type="EMBL" id="TEY37385.1"/>
    </source>
</evidence>
<name>A0A4Y8CKR0_9HELO</name>
<accession>A0A4Y8CKR0</accession>
<proteinExistence type="predicted"/>
<sequence length="88" mass="10015">MDWVSKEHQREAKIYKGFGYSTTPASEASTRQEQGLRSAGFLGRVDRHLLEYLSAEIYDFKDKSKFGKLLSKDTGAALLATERVIMRQ</sequence>
<organism evidence="1 2">
    <name type="scientific">Botryotinia calthae</name>
    <dbReference type="NCBI Taxonomy" id="38488"/>
    <lineage>
        <taxon>Eukaryota</taxon>
        <taxon>Fungi</taxon>
        <taxon>Dikarya</taxon>
        <taxon>Ascomycota</taxon>
        <taxon>Pezizomycotina</taxon>
        <taxon>Leotiomycetes</taxon>
        <taxon>Helotiales</taxon>
        <taxon>Sclerotiniaceae</taxon>
        <taxon>Botryotinia</taxon>
    </lineage>
</organism>
<comment type="caution">
    <text evidence="1">The sequence shown here is derived from an EMBL/GenBank/DDBJ whole genome shotgun (WGS) entry which is preliminary data.</text>
</comment>
<evidence type="ECO:0000313" key="2">
    <source>
        <dbReference type="Proteomes" id="UP000297299"/>
    </source>
</evidence>
<dbReference type="Proteomes" id="UP000297299">
    <property type="component" value="Unassembled WGS sequence"/>
</dbReference>
<reference evidence="1 2" key="1">
    <citation type="submission" date="2017-11" db="EMBL/GenBank/DDBJ databases">
        <title>Comparative genomics of Botrytis spp.</title>
        <authorList>
            <person name="Valero-Jimenez C.A."/>
            <person name="Tapia P."/>
            <person name="Veloso J."/>
            <person name="Silva-Moreno E."/>
            <person name="Staats M."/>
            <person name="Valdes J.H."/>
            <person name="Van Kan J.A.L."/>
        </authorList>
    </citation>
    <scope>NUCLEOTIDE SEQUENCE [LARGE SCALE GENOMIC DNA]</scope>
    <source>
        <strain evidence="1 2">MUCL2830</strain>
    </source>
</reference>
<protein>
    <submittedName>
        <fullName evidence="1">Uncharacterized protein</fullName>
    </submittedName>
</protein>